<dbReference type="AlphaFoldDB" id="A0A7J7N8P9"/>
<proteinExistence type="predicted"/>
<dbReference type="InterPro" id="IPR004332">
    <property type="entry name" value="Transposase_MuDR"/>
</dbReference>
<evidence type="ECO:0000259" key="2">
    <source>
        <dbReference type="Pfam" id="PF03108"/>
    </source>
</evidence>
<sequence length="666" mass="76648">MGHKLEDDGTPTQENIDRLDEELMNFAKNTQNIFSEEDSTPIKNVGREYDKLKIGMVWGNVFEVRTFIKNYAIINKFEYYQVKNENYRLRYKCGDEKCEWMRYVKRNCDGHTMELKSTSNLTHTCRDKVVDKNKLAHTGWVANEVEQLIRSVRSTRPCDVQKAIWTKYGVNVSYSTAWNAWTICMKRIVGFYDEGYIIMLELTVQVLLANPGIISTCSIDLMTNEWTGTCILYKGSMEGWLNECMPLLRLDGCFLNGKYGGVYLSIIGLDGNKGLFPIAVFFCRSECTETWKKFLEMMEPSLNLHRHRLNFISDRLKGLIEAVSSVFPFVNHKFCFRYMYKNMKKYHRGAYLEKLAWGAAKAWKQTENKEFLDQLKLDDPAAYDRLHREPYERWCRSHFDLSAECEHITNNFSESFNNWINKVRDKPLHKAIEKLNLMLMKLMYDRRLKAREWDQNGLVPRAITHIEKIYCSKYHIVAKYVATYNLPIHAIDDPSEWGQPGYTVLPLPLVRGPGRPKKQRIKDQDEVLGNCRRYGKCGALGHMKKTCKCPSAQPSRTSTRQRNRLDINNSRAEHRRNIGAPPPSNTNWRATATRGRCIIAKTGNNATSNTRRGETSNTWRGAASNIRRGAASNIGRGAALNIGRGAVSNNGKAPFQPPRPAPYAAT</sequence>
<dbReference type="PANTHER" id="PTHR31973:SF187">
    <property type="entry name" value="MUTATOR TRANSPOSASE MUDRA PROTEIN"/>
    <property type="match status" value="1"/>
</dbReference>
<dbReference type="Pfam" id="PF10551">
    <property type="entry name" value="MULE"/>
    <property type="match status" value="1"/>
</dbReference>
<dbReference type="Proteomes" id="UP000541444">
    <property type="component" value="Unassembled WGS sequence"/>
</dbReference>
<evidence type="ECO:0008006" key="6">
    <source>
        <dbReference type="Google" id="ProtNLM"/>
    </source>
</evidence>
<comment type="caution">
    <text evidence="4">The sequence shown here is derived from an EMBL/GenBank/DDBJ whole genome shotgun (WGS) entry which is preliminary data.</text>
</comment>
<reference evidence="4 5" key="1">
    <citation type="journal article" date="2020" name="IScience">
        <title>Genome Sequencing of the Endangered Kingdonia uniflora (Circaeasteraceae, Ranunculales) Reveals Potential Mechanisms of Evolutionary Specialization.</title>
        <authorList>
            <person name="Sun Y."/>
            <person name="Deng T."/>
            <person name="Zhang A."/>
            <person name="Moore M.J."/>
            <person name="Landis J.B."/>
            <person name="Lin N."/>
            <person name="Zhang H."/>
            <person name="Zhang X."/>
            <person name="Huang J."/>
            <person name="Zhang X."/>
            <person name="Sun H."/>
            <person name="Wang H."/>
        </authorList>
    </citation>
    <scope>NUCLEOTIDE SEQUENCE [LARGE SCALE GENOMIC DNA]</scope>
    <source>
        <strain evidence="4">TB1705</strain>
        <tissue evidence="4">Leaf</tissue>
    </source>
</reference>
<feature type="domain" description="Transposase MuDR plant" evidence="2">
    <location>
        <begin position="51"/>
        <end position="100"/>
    </location>
</feature>
<name>A0A7J7N8P9_9MAGN</name>
<gene>
    <name evidence="4" type="ORF">GIB67_029239</name>
</gene>
<dbReference type="OrthoDB" id="785835at2759"/>
<evidence type="ECO:0000256" key="1">
    <source>
        <dbReference type="SAM" id="MobiDB-lite"/>
    </source>
</evidence>
<evidence type="ECO:0000313" key="5">
    <source>
        <dbReference type="Proteomes" id="UP000541444"/>
    </source>
</evidence>
<dbReference type="PANTHER" id="PTHR31973">
    <property type="entry name" value="POLYPROTEIN, PUTATIVE-RELATED"/>
    <property type="match status" value="1"/>
</dbReference>
<dbReference type="Pfam" id="PF03108">
    <property type="entry name" value="DBD_Tnp_Mut"/>
    <property type="match status" value="1"/>
</dbReference>
<evidence type="ECO:0000313" key="4">
    <source>
        <dbReference type="EMBL" id="KAF6163390.1"/>
    </source>
</evidence>
<feature type="domain" description="MULE transposase" evidence="3">
    <location>
        <begin position="248"/>
        <end position="342"/>
    </location>
</feature>
<evidence type="ECO:0000259" key="3">
    <source>
        <dbReference type="Pfam" id="PF10551"/>
    </source>
</evidence>
<feature type="region of interest" description="Disordered" evidence="1">
    <location>
        <begin position="646"/>
        <end position="666"/>
    </location>
</feature>
<accession>A0A7J7N8P9</accession>
<dbReference type="EMBL" id="JACGCM010000981">
    <property type="protein sequence ID" value="KAF6163390.1"/>
    <property type="molecule type" value="Genomic_DNA"/>
</dbReference>
<organism evidence="4 5">
    <name type="scientific">Kingdonia uniflora</name>
    <dbReference type="NCBI Taxonomy" id="39325"/>
    <lineage>
        <taxon>Eukaryota</taxon>
        <taxon>Viridiplantae</taxon>
        <taxon>Streptophyta</taxon>
        <taxon>Embryophyta</taxon>
        <taxon>Tracheophyta</taxon>
        <taxon>Spermatophyta</taxon>
        <taxon>Magnoliopsida</taxon>
        <taxon>Ranunculales</taxon>
        <taxon>Circaeasteraceae</taxon>
        <taxon>Kingdonia</taxon>
    </lineage>
</organism>
<keyword evidence="5" id="KW-1185">Reference proteome</keyword>
<protein>
    <recommendedName>
        <fullName evidence="6">Transposase</fullName>
    </recommendedName>
</protein>
<feature type="compositionally biased region" description="Pro residues" evidence="1">
    <location>
        <begin position="655"/>
        <end position="666"/>
    </location>
</feature>
<dbReference type="InterPro" id="IPR018289">
    <property type="entry name" value="MULE_transposase_dom"/>
</dbReference>